<organism evidence="2 3">
    <name type="scientific">Arenimonas soli</name>
    <dbReference type="NCBI Taxonomy" id="2269504"/>
    <lineage>
        <taxon>Bacteria</taxon>
        <taxon>Pseudomonadati</taxon>
        <taxon>Pseudomonadota</taxon>
        <taxon>Gammaproteobacteria</taxon>
        <taxon>Lysobacterales</taxon>
        <taxon>Lysobacteraceae</taxon>
        <taxon>Arenimonas</taxon>
    </lineage>
</organism>
<gene>
    <name evidence="2" type="ORF">GCM10011521_27000</name>
</gene>
<dbReference type="Pfam" id="PF19942">
    <property type="entry name" value="DUF6404"/>
    <property type="match status" value="1"/>
</dbReference>
<dbReference type="RefSeq" id="WP_188665519.1">
    <property type="nucleotide sequence ID" value="NZ_BMKC01000004.1"/>
</dbReference>
<evidence type="ECO:0000313" key="3">
    <source>
        <dbReference type="Proteomes" id="UP000623419"/>
    </source>
</evidence>
<feature type="transmembrane region" description="Helical" evidence="1">
    <location>
        <begin position="47"/>
        <end position="72"/>
    </location>
</feature>
<keyword evidence="1" id="KW-0812">Transmembrane</keyword>
<sequence length="118" mass="13461">MNHSEKVEAMQRHLVPLGFSPYTLAPPAWRMMWQAGLQTPPPIFMGFLPLAFGTGLFFAIGWGLLMWVFMWWREGMTVAASAGVALLAGLFFGLAMASYYRYYAKKHRLPDWPNYRGP</sequence>
<dbReference type="Proteomes" id="UP000623419">
    <property type="component" value="Unassembled WGS sequence"/>
</dbReference>
<name>A0ABQ1HTK9_9GAMM</name>
<dbReference type="InterPro" id="IPR045644">
    <property type="entry name" value="DUF6404"/>
</dbReference>
<reference evidence="3" key="1">
    <citation type="journal article" date="2019" name="Int. J. Syst. Evol. Microbiol.">
        <title>The Global Catalogue of Microorganisms (GCM) 10K type strain sequencing project: providing services to taxonomists for standard genome sequencing and annotation.</title>
        <authorList>
            <consortium name="The Broad Institute Genomics Platform"/>
            <consortium name="The Broad Institute Genome Sequencing Center for Infectious Disease"/>
            <person name="Wu L."/>
            <person name="Ma J."/>
        </authorList>
    </citation>
    <scope>NUCLEOTIDE SEQUENCE [LARGE SCALE GENOMIC DNA]</scope>
    <source>
        <strain evidence="3">CGMCC 1.15905</strain>
    </source>
</reference>
<proteinExistence type="predicted"/>
<accession>A0ABQ1HTK9</accession>
<keyword evidence="1" id="KW-1133">Transmembrane helix</keyword>
<evidence type="ECO:0000313" key="2">
    <source>
        <dbReference type="EMBL" id="GGA87174.1"/>
    </source>
</evidence>
<protein>
    <recommendedName>
        <fullName evidence="4">DUF2628 domain-containing protein</fullName>
    </recommendedName>
</protein>
<evidence type="ECO:0008006" key="4">
    <source>
        <dbReference type="Google" id="ProtNLM"/>
    </source>
</evidence>
<keyword evidence="3" id="KW-1185">Reference proteome</keyword>
<evidence type="ECO:0000256" key="1">
    <source>
        <dbReference type="SAM" id="Phobius"/>
    </source>
</evidence>
<comment type="caution">
    <text evidence="2">The sequence shown here is derived from an EMBL/GenBank/DDBJ whole genome shotgun (WGS) entry which is preliminary data.</text>
</comment>
<keyword evidence="1" id="KW-0472">Membrane</keyword>
<dbReference type="EMBL" id="BMKC01000004">
    <property type="protein sequence ID" value="GGA87174.1"/>
    <property type="molecule type" value="Genomic_DNA"/>
</dbReference>
<feature type="transmembrane region" description="Helical" evidence="1">
    <location>
        <begin position="78"/>
        <end position="100"/>
    </location>
</feature>